<accession>A0ABQ8T6J1</accession>
<keyword evidence="2" id="KW-1185">Reference proteome</keyword>
<reference evidence="1 2" key="1">
    <citation type="journal article" date="2022" name="Allergy">
        <title>Genome assembly and annotation of Periplaneta americana reveal a comprehensive cockroach allergen profile.</title>
        <authorList>
            <person name="Wang L."/>
            <person name="Xiong Q."/>
            <person name="Saelim N."/>
            <person name="Wang L."/>
            <person name="Nong W."/>
            <person name="Wan A.T."/>
            <person name="Shi M."/>
            <person name="Liu X."/>
            <person name="Cao Q."/>
            <person name="Hui J.H.L."/>
            <person name="Sookrung N."/>
            <person name="Leung T.F."/>
            <person name="Tungtrongchitr A."/>
            <person name="Tsui S.K.W."/>
        </authorList>
    </citation>
    <scope>NUCLEOTIDE SEQUENCE [LARGE SCALE GENOMIC DNA]</scope>
    <source>
        <strain evidence="1">PWHHKU_190912</strain>
    </source>
</reference>
<comment type="caution">
    <text evidence="1">The sequence shown here is derived from an EMBL/GenBank/DDBJ whole genome shotgun (WGS) entry which is preliminary data.</text>
</comment>
<gene>
    <name evidence="1" type="ORF">ANN_11584</name>
</gene>
<evidence type="ECO:0000313" key="2">
    <source>
        <dbReference type="Proteomes" id="UP001148838"/>
    </source>
</evidence>
<protein>
    <submittedName>
        <fullName evidence="1">Uncharacterized protein</fullName>
    </submittedName>
</protein>
<dbReference type="PANTHER" id="PTHR45913">
    <property type="entry name" value="EPM2A-INTERACTING PROTEIN 1"/>
    <property type="match status" value="1"/>
</dbReference>
<dbReference type="EMBL" id="JAJSOF020000015">
    <property type="protein sequence ID" value="KAJ4441726.1"/>
    <property type="molecule type" value="Genomic_DNA"/>
</dbReference>
<dbReference type="PANTHER" id="PTHR45913:SF5">
    <property type="entry name" value="GENERAL TRANSCRIPTION FACTOR II-I REPEAT DOMAIN-CONTAINING PROTEIN 2A-LIKE PROTEIN"/>
    <property type="match status" value="1"/>
</dbReference>
<sequence>MAHCTSFSVGAAVTLQYETKFEYGASAHTLMRPATPNALNVSWEEEFFLVESSGLAKCLIWHKTLQLIKKFNIQRHYSLQHATEYDKYVRNERHKLIQLKENVSQDDNNALSESAMRISYKICHEIAKELKTFNEGEFIKRCLIILADELCPQQVGEVEAIRLSRRTVVRRLQRLRWAGHVARMDESRNAYRVLVGRPEGRRPSGRPRRRWENNIKMDLREVGYDDRDWINLAQDRDQRRAYVRAAMNLRPLMAMSLAIDAQLQVLPGLPQILPVNQHPLLVPTHQAHVLRPTLAGAQHQLRPALAGAQHQLVLLPAPQAPVQAPAVASVRHPLVLQPVPQPVNQRHALLHPVAPHGQLPVLSAVKPALQTILAAPQPVLAASHIHVPVADIDHKYAATELVKWTGSIRNEAVPERVGWRKNNAETDQKEKTKSVGLLAEKKLLTEGCNAAVART</sequence>
<proteinExistence type="predicted"/>
<evidence type="ECO:0000313" key="1">
    <source>
        <dbReference type="EMBL" id="KAJ4441726.1"/>
    </source>
</evidence>
<organism evidence="1 2">
    <name type="scientific">Periplaneta americana</name>
    <name type="common">American cockroach</name>
    <name type="synonym">Blatta americana</name>
    <dbReference type="NCBI Taxonomy" id="6978"/>
    <lineage>
        <taxon>Eukaryota</taxon>
        <taxon>Metazoa</taxon>
        <taxon>Ecdysozoa</taxon>
        <taxon>Arthropoda</taxon>
        <taxon>Hexapoda</taxon>
        <taxon>Insecta</taxon>
        <taxon>Pterygota</taxon>
        <taxon>Neoptera</taxon>
        <taxon>Polyneoptera</taxon>
        <taxon>Dictyoptera</taxon>
        <taxon>Blattodea</taxon>
        <taxon>Blattoidea</taxon>
        <taxon>Blattidae</taxon>
        <taxon>Blattinae</taxon>
        <taxon>Periplaneta</taxon>
    </lineage>
</organism>
<dbReference type="Proteomes" id="UP001148838">
    <property type="component" value="Unassembled WGS sequence"/>
</dbReference>
<name>A0ABQ8T6J1_PERAM</name>